<dbReference type="STRING" id="33995.KOEU_26210"/>
<accession>A0A0M0EG57</accession>
<evidence type="ECO:0000256" key="1">
    <source>
        <dbReference type="ARBA" id="ARBA00007274"/>
    </source>
</evidence>
<dbReference type="PATRIC" id="fig|33995.3.peg.2910"/>
<dbReference type="EMBL" id="LHUQ01000018">
    <property type="protein sequence ID" value="KON63916.1"/>
    <property type="molecule type" value="Genomic_DNA"/>
</dbReference>
<comment type="similarity">
    <text evidence="1">Belongs to the transferase hexapeptide repeat family.</text>
</comment>
<dbReference type="PANTHER" id="PTHR43300:SF11">
    <property type="entry name" value="ACETYLTRANSFERASE RV3034C-RELATED"/>
    <property type="match status" value="1"/>
</dbReference>
<reference evidence="2" key="1">
    <citation type="submission" date="2015-08" db="EMBL/GenBank/DDBJ databases">
        <title>Draft genome sequence of Komagataeibacter europaeus CECT 8546 a cellulose producer strain from vinegar produced by the traditional method.</title>
        <authorList>
            <person name="Poehlein A."/>
            <person name="Valera M.J."/>
            <person name="Haack F.S."/>
            <person name="Mas A."/>
            <person name="Daniel R."/>
            <person name="Streit W.R."/>
            <person name="Mateo E."/>
        </authorList>
    </citation>
    <scope>NUCLEOTIDE SEQUENCE [LARGE SCALE GENOMIC DNA]</scope>
    <source>
        <strain evidence="2">CECT 8546</strain>
    </source>
</reference>
<evidence type="ECO:0000313" key="2">
    <source>
        <dbReference type="EMBL" id="KON63916.1"/>
    </source>
</evidence>
<name>A0A0M0EG57_KOMEU</name>
<keyword evidence="2" id="KW-0808">Transferase</keyword>
<organism evidence="2 3">
    <name type="scientific">Komagataeibacter europaeus</name>
    <name type="common">Gluconacetobacter europaeus</name>
    <dbReference type="NCBI Taxonomy" id="33995"/>
    <lineage>
        <taxon>Bacteria</taxon>
        <taxon>Pseudomonadati</taxon>
        <taxon>Pseudomonadota</taxon>
        <taxon>Alphaproteobacteria</taxon>
        <taxon>Acetobacterales</taxon>
        <taxon>Acetobacteraceae</taxon>
        <taxon>Komagataeibacter</taxon>
    </lineage>
</organism>
<dbReference type="Gene3D" id="2.160.10.10">
    <property type="entry name" value="Hexapeptide repeat proteins"/>
    <property type="match status" value="1"/>
</dbReference>
<dbReference type="RefSeq" id="WP_082267028.1">
    <property type="nucleotide sequence ID" value="NZ_LHUQ01000018.1"/>
</dbReference>
<dbReference type="Pfam" id="PF00132">
    <property type="entry name" value="Hexapep"/>
    <property type="match status" value="1"/>
</dbReference>
<dbReference type="InterPro" id="IPR050179">
    <property type="entry name" value="Trans_hexapeptide_repeat"/>
</dbReference>
<dbReference type="PANTHER" id="PTHR43300">
    <property type="entry name" value="ACETYLTRANSFERASE"/>
    <property type="match status" value="1"/>
</dbReference>
<gene>
    <name evidence="2" type="primary">vatD2</name>
    <name evidence="2" type="ORF">KOEU_26210</name>
</gene>
<sequence length="254" mass="29215">MKILINKKIINTLNLNHINVDNKSIYLRCWNKQAEIESYSWFKNSTLFQCGAFSYSFSKIYADVTVGRYSSISHGFGDFSRSHPLNSVTSSPVVTDDFYRDLAHSHKKNWNLLPFDSDYGRIVIGNDCWIGANVMVKGGVTIHDGAVVAAGSVVTKDVPPYAIVGGNPARVIRMRFNENIIEKMLRSRWWDYAYWDLNMLDWSDPLKFMEMFETRTAEIKKFNPPKIKFSDLRPEPDNKIAHLSEKLLHRIGIL</sequence>
<keyword evidence="3" id="KW-1185">Reference proteome</keyword>
<comment type="caution">
    <text evidence="2">The sequence shown here is derived from an EMBL/GenBank/DDBJ whole genome shotgun (WGS) entry which is preliminary data.</text>
</comment>
<dbReference type="OrthoDB" id="9815592at2"/>
<dbReference type="SUPFAM" id="SSF51161">
    <property type="entry name" value="Trimeric LpxA-like enzymes"/>
    <property type="match status" value="1"/>
</dbReference>
<dbReference type="InterPro" id="IPR001451">
    <property type="entry name" value="Hexapep"/>
</dbReference>
<proteinExistence type="inferred from homology"/>
<dbReference type="Proteomes" id="UP000037566">
    <property type="component" value="Unassembled WGS sequence"/>
</dbReference>
<dbReference type="GO" id="GO:0016746">
    <property type="term" value="F:acyltransferase activity"/>
    <property type="evidence" value="ECO:0007669"/>
    <property type="project" value="UniProtKB-KW"/>
</dbReference>
<dbReference type="AlphaFoldDB" id="A0A0M0EG57"/>
<evidence type="ECO:0000313" key="3">
    <source>
        <dbReference type="Proteomes" id="UP000037566"/>
    </source>
</evidence>
<dbReference type="EC" id="2.3.1.-" evidence="2"/>
<dbReference type="CDD" id="cd03349">
    <property type="entry name" value="LbH_XAT"/>
    <property type="match status" value="1"/>
</dbReference>
<keyword evidence="2" id="KW-0012">Acyltransferase</keyword>
<dbReference type="InterPro" id="IPR011004">
    <property type="entry name" value="Trimer_LpxA-like_sf"/>
</dbReference>
<protein>
    <submittedName>
        <fullName evidence="2">Streptogramin A acetyltransferase</fullName>
        <ecNumber evidence="2">2.3.1.-</ecNumber>
    </submittedName>
</protein>